<dbReference type="GO" id="GO:0043190">
    <property type="term" value="C:ATP-binding cassette (ABC) transporter complex"/>
    <property type="evidence" value="ECO:0007669"/>
    <property type="project" value="InterPro"/>
</dbReference>
<proteinExistence type="predicted"/>
<evidence type="ECO:0000313" key="3">
    <source>
        <dbReference type="Proteomes" id="UP000435304"/>
    </source>
</evidence>
<dbReference type="PANTHER" id="PTHR30290:SF83">
    <property type="entry name" value="ABC TRANSPORTER SUBSTRATE-BINDING PROTEIN"/>
    <property type="match status" value="1"/>
</dbReference>
<feature type="domain" description="Solute-binding protein family 5" evidence="1">
    <location>
        <begin position="99"/>
        <end position="481"/>
    </location>
</feature>
<evidence type="ECO:0000313" key="2">
    <source>
        <dbReference type="EMBL" id="MVA75122.1"/>
    </source>
</evidence>
<dbReference type="PIRSF" id="PIRSF002741">
    <property type="entry name" value="MppA"/>
    <property type="match status" value="1"/>
</dbReference>
<dbReference type="PANTHER" id="PTHR30290">
    <property type="entry name" value="PERIPLASMIC BINDING COMPONENT OF ABC TRANSPORTER"/>
    <property type="match status" value="1"/>
</dbReference>
<dbReference type="InterPro" id="IPR030678">
    <property type="entry name" value="Peptide/Ni-bd"/>
</dbReference>
<dbReference type="Proteomes" id="UP000435304">
    <property type="component" value="Unassembled WGS sequence"/>
</dbReference>
<dbReference type="EMBL" id="WPCU01000004">
    <property type="protein sequence ID" value="MVA75122.1"/>
    <property type="molecule type" value="Genomic_DNA"/>
</dbReference>
<dbReference type="Pfam" id="PF00496">
    <property type="entry name" value="SBP_bac_5"/>
    <property type="match status" value="1"/>
</dbReference>
<protein>
    <submittedName>
        <fullName evidence="2">ABC transporter substrate-binding protein</fullName>
    </submittedName>
</protein>
<gene>
    <name evidence="2" type="ORF">GC722_03625</name>
</gene>
<dbReference type="AlphaFoldDB" id="A0A6A9UTY9"/>
<dbReference type="Gene3D" id="3.40.190.10">
    <property type="entry name" value="Periplasmic binding protein-like II"/>
    <property type="match status" value="1"/>
</dbReference>
<dbReference type="GO" id="GO:0015833">
    <property type="term" value="P:peptide transport"/>
    <property type="evidence" value="ECO:0007669"/>
    <property type="project" value="TreeGrafter"/>
</dbReference>
<sequence length="566" mass="60811">MPENAGSSHGTAATGGTLVRIARLAAGSVVLALVATGCSSGGDGGGGGDQGGGDATVRLALTQDVDTLLPMDSNVGDNIAVLDVIYDGLVRYDPQTTEPYNYLAEDISTEDNVVWTIAIKEGTTFHNGEPVDAEAFARAWNYAAYGPNAMENNYFFERIEGYDAMQGDYEVSEDGEVTVNEEPSADTLSGLEVVDPTTLEVTLNGPFAGFDTMLGYTGFFPIAQACLDDIDACATQPIGNGPFQVEQWQQGQSLTATKFEGYTGEEAPNFDRIEWTEYSGSSSWPDFQAGILDTGTPPPAEWQQANADPDLSTRKVEVAGAALTYLGFPLYEGEPWTDVEFRKAISMAIDRQAVIDAVLPGQGVPADSWVVPERVPGGVAGTCQWCTFDPDAAKQALEAAGGWPEGETLTIHLGTDETQLEYFQAIGDQITLNLGIPYELDPSPDYFARRAARDFSGPFRANWFPDYPLNENYLGPVYGGGEPDEGNTSFGYYNEEFEQLIAEGDRAADLDAAVAKYAEAEKVLAEDFPTVPISFSQVTVFHSDRVSNVVLDPFSGSVKLRLLEVA</sequence>
<dbReference type="InterPro" id="IPR000914">
    <property type="entry name" value="SBP_5_dom"/>
</dbReference>
<dbReference type="SUPFAM" id="SSF53850">
    <property type="entry name" value="Periplasmic binding protein-like II"/>
    <property type="match status" value="1"/>
</dbReference>
<dbReference type="GO" id="GO:0042597">
    <property type="term" value="C:periplasmic space"/>
    <property type="evidence" value="ECO:0007669"/>
    <property type="project" value="UniProtKB-ARBA"/>
</dbReference>
<keyword evidence="3" id="KW-1185">Reference proteome</keyword>
<name>A0A6A9UTY9_9ACTN</name>
<accession>A0A6A9UTY9</accession>
<dbReference type="InterPro" id="IPR039424">
    <property type="entry name" value="SBP_5"/>
</dbReference>
<dbReference type="GO" id="GO:1904680">
    <property type="term" value="F:peptide transmembrane transporter activity"/>
    <property type="evidence" value="ECO:0007669"/>
    <property type="project" value="TreeGrafter"/>
</dbReference>
<reference evidence="2 3" key="1">
    <citation type="submission" date="2019-12" db="EMBL/GenBank/DDBJ databases">
        <title>Auraticoccus cholistani sp. nov., an actinomycete isolated from soil of Cholistan desert.</title>
        <authorList>
            <person name="Cheema M.T."/>
        </authorList>
    </citation>
    <scope>NUCLEOTIDE SEQUENCE [LARGE SCALE GENOMIC DNA]</scope>
    <source>
        <strain evidence="2 3">F435</strain>
    </source>
</reference>
<dbReference type="CDD" id="cd00995">
    <property type="entry name" value="PBP2_NikA_DppA_OppA_like"/>
    <property type="match status" value="1"/>
</dbReference>
<dbReference type="Gene3D" id="3.10.105.10">
    <property type="entry name" value="Dipeptide-binding Protein, Domain 3"/>
    <property type="match status" value="1"/>
</dbReference>
<comment type="caution">
    <text evidence="2">The sequence shown here is derived from an EMBL/GenBank/DDBJ whole genome shotgun (WGS) entry which is preliminary data.</text>
</comment>
<organism evidence="2 3">
    <name type="scientific">Auraticoccus cholistanensis</name>
    <dbReference type="NCBI Taxonomy" id="2656650"/>
    <lineage>
        <taxon>Bacteria</taxon>
        <taxon>Bacillati</taxon>
        <taxon>Actinomycetota</taxon>
        <taxon>Actinomycetes</taxon>
        <taxon>Propionibacteriales</taxon>
        <taxon>Propionibacteriaceae</taxon>
        <taxon>Auraticoccus</taxon>
    </lineage>
</organism>
<evidence type="ECO:0000259" key="1">
    <source>
        <dbReference type="Pfam" id="PF00496"/>
    </source>
</evidence>